<reference evidence="1" key="1">
    <citation type="submission" date="2019-10" db="EMBL/GenBank/DDBJ databases">
        <authorList>
            <consortium name="Genoscope - CEA"/>
            <person name="William W."/>
        </authorList>
    </citation>
    <scope>NUCLEOTIDE SEQUENCE [LARGE SCALE GENOMIC DNA]</scope>
    <source>
        <strain evidence="1">BBR_PRJEB10994</strain>
    </source>
</reference>
<name>A0A7Z9C3J2_9CYAN</name>
<dbReference type="AlphaFoldDB" id="A0A7Z9C3J2"/>
<evidence type="ECO:0000313" key="1">
    <source>
        <dbReference type="EMBL" id="VXD24668.1"/>
    </source>
</evidence>
<sequence>MSFAKAAATNRYLKIHKLETLLKIELGVFEVGHPRSSEYYL</sequence>
<proteinExistence type="predicted"/>
<keyword evidence="2" id="KW-1185">Reference proteome</keyword>
<protein>
    <submittedName>
        <fullName evidence="1">Uncharacterized protein</fullName>
    </submittedName>
</protein>
<organism evidence="1 2">
    <name type="scientific">Planktothrix paucivesiculata PCC 9631</name>
    <dbReference type="NCBI Taxonomy" id="671071"/>
    <lineage>
        <taxon>Bacteria</taxon>
        <taxon>Bacillati</taxon>
        <taxon>Cyanobacteriota</taxon>
        <taxon>Cyanophyceae</taxon>
        <taxon>Oscillatoriophycideae</taxon>
        <taxon>Oscillatoriales</taxon>
        <taxon>Microcoleaceae</taxon>
        <taxon>Planktothrix</taxon>
    </lineage>
</organism>
<comment type="caution">
    <text evidence="1">The sequence shown here is derived from an EMBL/GenBank/DDBJ whole genome shotgun (WGS) entry which is preliminary data.</text>
</comment>
<dbReference type="Proteomes" id="UP000182190">
    <property type="component" value="Unassembled WGS sequence"/>
</dbReference>
<accession>A0A7Z9C3J2</accession>
<gene>
    <name evidence="1" type="ORF">PL9631_850070</name>
</gene>
<dbReference type="EMBL" id="CZCS02000229">
    <property type="protein sequence ID" value="VXD24668.1"/>
    <property type="molecule type" value="Genomic_DNA"/>
</dbReference>
<evidence type="ECO:0000313" key="2">
    <source>
        <dbReference type="Proteomes" id="UP000182190"/>
    </source>
</evidence>